<accession>L1Q2A3</accession>
<keyword evidence="2" id="KW-1185">Reference proteome</keyword>
<dbReference type="Gene3D" id="3.40.50.1820">
    <property type="entry name" value="alpha/beta hydrolase"/>
    <property type="match status" value="1"/>
</dbReference>
<dbReference type="PATRIC" id="fig|545697.3.peg.3392"/>
<dbReference type="InterPro" id="IPR029058">
    <property type="entry name" value="AB_hydrolase_fold"/>
</dbReference>
<dbReference type="RefSeq" id="WP_005216451.1">
    <property type="nucleotide sequence ID" value="NZ_KB291716.1"/>
</dbReference>
<dbReference type="SUPFAM" id="SSF53474">
    <property type="entry name" value="alpha/beta-Hydrolases"/>
    <property type="match status" value="1"/>
</dbReference>
<sequence>MGIMVKINKGTDLIKTKYLMKFKQKTYTGKMYDIKYLVEFNKKSNDILIVFTACTKKGQKARYNYIRTLEGIKCNKLFILDDFGFDGRGAYYLGKNKDFAIAIDVEKLIDDICKEVKAEKEIYIGSSKGAYAALYFGMGRKNTSIVAGAPQYRLGNYLYLPSHRNILNYIMGDESKESINKLNILMENRLKNNENNGNSIYLHYSNEEETFKSDIEPLIEALNNLNIKKKYDIHRYKNHSDLTLYFPKYIKDTLKKECNIL</sequence>
<dbReference type="AlphaFoldDB" id="L1Q2A3"/>
<dbReference type="EMBL" id="AMEZ01000136">
    <property type="protein sequence ID" value="EKY22139.1"/>
    <property type="molecule type" value="Genomic_DNA"/>
</dbReference>
<name>L1Q2A3_9CLOT</name>
<gene>
    <name evidence="1" type="ORF">HMPREF0216_03470</name>
</gene>
<dbReference type="OrthoDB" id="9814973at2"/>
<dbReference type="eggNOG" id="COG1506">
    <property type="taxonomic scope" value="Bacteria"/>
</dbReference>
<comment type="caution">
    <text evidence="1">The sequence shown here is derived from an EMBL/GenBank/DDBJ whole genome shotgun (WGS) entry which is preliminary data.</text>
</comment>
<protein>
    <recommendedName>
        <fullName evidence="3">Serine aminopeptidase S33 domain-containing protein</fullName>
    </recommendedName>
</protein>
<dbReference type="STRING" id="545697.HMPREF0216_03470"/>
<evidence type="ECO:0000313" key="2">
    <source>
        <dbReference type="Proteomes" id="UP000010420"/>
    </source>
</evidence>
<evidence type="ECO:0000313" key="1">
    <source>
        <dbReference type="EMBL" id="EKY22139.1"/>
    </source>
</evidence>
<dbReference type="Proteomes" id="UP000010420">
    <property type="component" value="Unassembled WGS sequence"/>
</dbReference>
<proteinExistence type="predicted"/>
<evidence type="ECO:0008006" key="3">
    <source>
        <dbReference type="Google" id="ProtNLM"/>
    </source>
</evidence>
<reference evidence="1 2" key="1">
    <citation type="submission" date="2012-05" db="EMBL/GenBank/DDBJ databases">
        <authorList>
            <person name="Weinstock G."/>
            <person name="Sodergren E."/>
            <person name="Lobos E.A."/>
            <person name="Fulton L."/>
            <person name="Fulton R."/>
            <person name="Courtney L."/>
            <person name="Fronick C."/>
            <person name="O'Laughlin M."/>
            <person name="Godfrey J."/>
            <person name="Wilson R.M."/>
            <person name="Miner T."/>
            <person name="Farmer C."/>
            <person name="Delehaunty K."/>
            <person name="Cordes M."/>
            <person name="Minx P."/>
            <person name="Tomlinson C."/>
            <person name="Chen J."/>
            <person name="Wollam A."/>
            <person name="Pepin K.H."/>
            <person name="Bhonagiri V."/>
            <person name="Zhang X."/>
            <person name="Suruliraj S."/>
            <person name="Warren W."/>
            <person name="Mitreva M."/>
            <person name="Mardis E.R."/>
            <person name="Wilson R.K."/>
        </authorList>
    </citation>
    <scope>NUCLEOTIDE SEQUENCE [LARGE SCALE GENOMIC DNA]</scope>
    <source>
        <strain evidence="1 2">DSM 1785</strain>
    </source>
</reference>
<dbReference type="HOGENOM" id="CLU_071230_0_0_9"/>
<organism evidence="1 2">
    <name type="scientific">Clostridium celatum DSM 1785</name>
    <dbReference type="NCBI Taxonomy" id="545697"/>
    <lineage>
        <taxon>Bacteria</taxon>
        <taxon>Bacillati</taxon>
        <taxon>Bacillota</taxon>
        <taxon>Clostridia</taxon>
        <taxon>Eubacteriales</taxon>
        <taxon>Clostridiaceae</taxon>
        <taxon>Clostridium</taxon>
    </lineage>
</organism>